<gene>
    <name evidence="2" type="ORF">GCM10009545_09730</name>
</gene>
<evidence type="ECO:0000313" key="2">
    <source>
        <dbReference type="EMBL" id="GAA0509679.1"/>
    </source>
</evidence>
<dbReference type="EMBL" id="BAAAHC010000003">
    <property type="protein sequence ID" value="GAA0509679.1"/>
    <property type="molecule type" value="Genomic_DNA"/>
</dbReference>
<accession>A0ABP3LYB3</accession>
<protein>
    <recommendedName>
        <fullName evidence="4">DUF3987 domain-containing protein</fullName>
    </recommendedName>
</protein>
<reference evidence="3" key="1">
    <citation type="journal article" date="2019" name="Int. J. Syst. Evol. Microbiol.">
        <title>The Global Catalogue of Microorganisms (GCM) 10K type strain sequencing project: providing services to taxonomists for standard genome sequencing and annotation.</title>
        <authorList>
            <consortium name="The Broad Institute Genomics Platform"/>
            <consortium name="The Broad Institute Genome Sequencing Center for Infectious Disease"/>
            <person name="Wu L."/>
            <person name="Ma J."/>
        </authorList>
    </citation>
    <scope>NUCLEOTIDE SEQUENCE [LARGE SCALE GENOMIC DNA]</scope>
    <source>
        <strain evidence="3">JCM 10664</strain>
    </source>
</reference>
<name>A0ABP3LYB3_9PSEU</name>
<evidence type="ECO:0008006" key="4">
    <source>
        <dbReference type="Google" id="ProtNLM"/>
    </source>
</evidence>
<dbReference type="RefSeq" id="WP_346072255.1">
    <property type="nucleotide sequence ID" value="NZ_BAAAHC010000003.1"/>
</dbReference>
<feature type="region of interest" description="Disordered" evidence="1">
    <location>
        <begin position="1"/>
        <end position="50"/>
    </location>
</feature>
<feature type="region of interest" description="Disordered" evidence="1">
    <location>
        <begin position="449"/>
        <end position="476"/>
    </location>
</feature>
<proteinExistence type="predicted"/>
<dbReference type="Proteomes" id="UP001500220">
    <property type="component" value="Unassembled WGS sequence"/>
</dbReference>
<evidence type="ECO:0000256" key="1">
    <source>
        <dbReference type="SAM" id="MobiDB-lite"/>
    </source>
</evidence>
<organism evidence="2 3">
    <name type="scientific">Saccharopolyspora thermophila</name>
    <dbReference type="NCBI Taxonomy" id="89367"/>
    <lineage>
        <taxon>Bacteria</taxon>
        <taxon>Bacillati</taxon>
        <taxon>Actinomycetota</taxon>
        <taxon>Actinomycetes</taxon>
        <taxon>Pseudonocardiales</taxon>
        <taxon>Pseudonocardiaceae</taxon>
        <taxon>Saccharopolyspora</taxon>
    </lineage>
</organism>
<keyword evidence="3" id="KW-1185">Reference proteome</keyword>
<sequence>MSGFLDNTAAASGQQWHTGRDERAASTGERVEHVDDPPEGAGRLVPFPARRDDDAPLPVVGFPELNPAALQGTAGEIVRAVAPTTEAHPAALLAILLATFGAWLGPGPHLLRGNAPHPGRVWPLITGRSSDGAKGTAQAVIDRIFREVTVGSDCPLRQVRGLSSGEGLIELVADEKDEDTGELIPRTDRRLLVVEEEYGQVLIQFQRSGNTLSTTLRQAWDGKTLQSVTRSNPMTATEPSITLIGHVTPRELRERMTSAEVFGGGVNRMLIIASRRARLLPEGGNLPHDLVGEIADQLADRIRKLSRLAEVPFTPAAREAWVPIYEDLSRPRPDGPVAALLARSRPMVLRIALVYALIDGSTAVDAEHLHAARALWAYAEASIHWLYGQLDDQEQVEALLEWLAAAGEAGRSKSDVTNLYAKKNKKAADHAFNMLAALIRDGLVVQDTTSTGRGRPGTRFKLRAHPQAYGKNGETE</sequence>
<evidence type="ECO:0000313" key="3">
    <source>
        <dbReference type="Proteomes" id="UP001500220"/>
    </source>
</evidence>
<comment type="caution">
    <text evidence="2">The sequence shown here is derived from an EMBL/GenBank/DDBJ whole genome shotgun (WGS) entry which is preliminary data.</text>
</comment>
<feature type="compositionally biased region" description="Basic and acidic residues" evidence="1">
    <location>
        <begin position="18"/>
        <end position="36"/>
    </location>
</feature>